<organism evidence="3 4">
    <name type="scientific">Globodera pallida</name>
    <name type="common">Potato cyst nematode worm</name>
    <name type="synonym">Heterodera pallida</name>
    <dbReference type="NCBI Taxonomy" id="36090"/>
    <lineage>
        <taxon>Eukaryota</taxon>
        <taxon>Metazoa</taxon>
        <taxon>Ecdysozoa</taxon>
        <taxon>Nematoda</taxon>
        <taxon>Chromadorea</taxon>
        <taxon>Rhabditida</taxon>
        <taxon>Tylenchina</taxon>
        <taxon>Tylenchomorpha</taxon>
        <taxon>Tylenchoidea</taxon>
        <taxon>Heteroderidae</taxon>
        <taxon>Heteroderinae</taxon>
        <taxon>Globodera</taxon>
    </lineage>
</organism>
<dbReference type="GO" id="GO:0030160">
    <property type="term" value="F:synaptic receptor adaptor activity"/>
    <property type="evidence" value="ECO:0007669"/>
    <property type="project" value="TreeGrafter"/>
</dbReference>
<keyword evidence="3" id="KW-1185">Reference proteome</keyword>
<dbReference type="Gene3D" id="1.10.150.50">
    <property type="entry name" value="Transcription Factor, Ets-1"/>
    <property type="match status" value="1"/>
</dbReference>
<dbReference type="SMART" id="SM00454">
    <property type="entry name" value="SAM"/>
    <property type="match status" value="1"/>
</dbReference>
<feature type="compositionally biased region" description="Polar residues" evidence="1">
    <location>
        <begin position="26"/>
        <end position="37"/>
    </location>
</feature>
<proteinExistence type="predicted"/>
<dbReference type="PROSITE" id="PS50105">
    <property type="entry name" value="SAM_DOMAIN"/>
    <property type="match status" value="1"/>
</dbReference>
<evidence type="ECO:0000313" key="3">
    <source>
        <dbReference type="Proteomes" id="UP000050741"/>
    </source>
</evidence>
<reference evidence="3" key="1">
    <citation type="submission" date="2014-05" db="EMBL/GenBank/DDBJ databases">
        <title>The genome and life-stage specific transcriptomes of Globodera pallida elucidate key aspects of plant parasitism by a cyst nematode.</title>
        <authorList>
            <person name="Cotton J.A."/>
            <person name="Lilley C.J."/>
            <person name="Jones L.M."/>
            <person name="Kikuchi T."/>
            <person name="Reid A.J."/>
            <person name="Thorpe P."/>
            <person name="Tsai I.J."/>
            <person name="Beasley H."/>
            <person name="Blok V."/>
            <person name="Cock P.J.A."/>
            <person name="Van den Akker S.E."/>
            <person name="Holroyd N."/>
            <person name="Hunt M."/>
            <person name="Mantelin S."/>
            <person name="Naghra H."/>
            <person name="Pain A."/>
            <person name="Palomares-Rius J.E."/>
            <person name="Zarowiecki M."/>
            <person name="Berriman M."/>
            <person name="Jones J.T."/>
            <person name="Urwin P.E."/>
        </authorList>
    </citation>
    <scope>NUCLEOTIDE SEQUENCE [LARGE SCALE GENOMIC DNA]</scope>
    <source>
        <strain evidence="3">Lindley</strain>
    </source>
</reference>
<evidence type="ECO:0000313" key="4">
    <source>
        <dbReference type="WBParaSite" id="GPLIN_001422000"/>
    </source>
</evidence>
<evidence type="ECO:0000259" key="2">
    <source>
        <dbReference type="PROSITE" id="PS50105"/>
    </source>
</evidence>
<sequence length="154" mass="16459">MANSTRRGTLLSENAVRIPPVDYDDQQPSTSCGQGTKSCSSDSGQGSSAGSEDSAEGIVIISNSVSPPPSVNDGPPPITTAMFRQKPVESWDFGNVAEWLASLELHGYASAFGHISGTDLLQFDRAQYTALGVTRIAHRQTMVQSLRSFVPRED</sequence>
<dbReference type="InterPro" id="IPR001660">
    <property type="entry name" value="SAM"/>
</dbReference>
<dbReference type="InterPro" id="IPR051569">
    <property type="entry name" value="SHANK"/>
</dbReference>
<dbReference type="Proteomes" id="UP000050741">
    <property type="component" value="Unassembled WGS sequence"/>
</dbReference>
<dbReference type="PANTHER" id="PTHR24135:SF28">
    <property type="entry name" value="LD13733P"/>
    <property type="match status" value="1"/>
</dbReference>
<feature type="compositionally biased region" description="Low complexity" evidence="1">
    <location>
        <begin position="38"/>
        <end position="65"/>
    </location>
</feature>
<dbReference type="GO" id="GO:0014069">
    <property type="term" value="C:postsynaptic density"/>
    <property type="evidence" value="ECO:0007669"/>
    <property type="project" value="TreeGrafter"/>
</dbReference>
<feature type="domain" description="SAM" evidence="2">
    <location>
        <begin position="91"/>
        <end position="152"/>
    </location>
</feature>
<reference evidence="4" key="2">
    <citation type="submission" date="2016-06" db="UniProtKB">
        <authorList>
            <consortium name="WormBaseParasite"/>
        </authorList>
    </citation>
    <scope>IDENTIFICATION</scope>
</reference>
<dbReference type="WBParaSite" id="GPLIN_001422000">
    <property type="protein sequence ID" value="GPLIN_001422000"/>
    <property type="gene ID" value="GPLIN_001422000"/>
</dbReference>
<dbReference type="GO" id="GO:0043197">
    <property type="term" value="C:dendritic spine"/>
    <property type="evidence" value="ECO:0007669"/>
    <property type="project" value="TreeGrafter"/>
</dbReference>
<feature type="compositionally biased region" description="Pro residues" evidence="1">
    <location>
        <begin position="66"/>
        <end position="77"/>
    </location>
</feature>
<protein>
    <submittedName>
        <fullName evidence="4">SAM domain-containing protein</fullName>
    </submittedName>
</protein>
<dbReference type="Pfam" id="PF00536">
    <property type="entry name" value="SAM_1"/>
    <property type="match status" value="1"/>
</dbReference>
<accession>A0A183CMW3</accession>
<dbReference type="GO" id="GO:0035255">
    <property type="term" value="F:ionotropic glutamate receptor binding"/>
    <property type="evidence" value="ECO:0007669"/>
    <property type="project" value="TreeGrafter"/>
</dbReference>
<dbReference type="GO" id="GO:0045211">
    <property type="term" value="C:postsynaptic membrane"/>
    <property type="evidence" value="ECO:0007669"/>
    <property type="project" value="TreeGrafter"/>
</dbReference>
<dbReference type="InterPro" id="IPR013761">
    <property type="entry name" value="SAM/pointed_sf"/>
</dbReference>
<dbReference type="PANTHER" id="PTHR24135">
    <property type="entry name" value="SH3 AND MULTIPLE ANKYRIN REPEAT DOMAINS PROTEIN"/>
    <property type="match status" value="1"/>
</dbReference>
<dbReference type="AlphaFoldDB" id="A0A183CMW3"/>
<dbReference type="SUPFAM" id="SSF47769">
    <property type="entry name" value="SAM/Pointed domain"/>
    <property type="match status" value="1"/>
</dbReference>
<feature type="region of interest" description="Disordered" evidence="1">
    <location>
        <begin position="1"/>
        <end position="77"/>
    </location>
</feature>
<name>A0A183CMW3_GLOPA</name>
<evidence type="ECO:0000256" key="1">
    <source>
        <dbReference type="SAM" id="MobiDB-lite"/>
    </source>
</evidence>